<feature type="region of interest" description="Disordered" evidence="2">
    <location>
        <begin position="258"/>
        <end position="281"/>
    </location>
</feature>
<feature type="domain" description="CH-like" evidence="3">
    <location>
        <begin position="74"/>
        <end position="145"/>
    </location>
</feature>
<evidence type="ECO:0000313" key="5">
    <source>
        <dbReference type="Proteomes" id="UP001642540"/>
    </source>
</evidence>
<evidence type="ECO:0000259" key="3">
    <source>
        <dbReference type="Pfam" id="PF06294"/>
    </source>
</evidence>
<dbReference type="Pfam" id="PF06294">
    <property type="entry name" value="CH_2"/>
    <property type="match status" value="1"/>
</dbReference>
<feature type="compositionally biased region" description="Polar residues" evidence="2">
    <location>
        <begin position="188"/>
        <end position="218"/>
    </location>
</feature>
<accession>A0ABP1QGT6</accession>
<reference evidence="4 5" key="1">
    <citation type="submission" date="2024-08" db="EMBL/GenBank/DDBJ databases">
        <authorList>
            <person name="Cucini C."/>
            <person name="Frati F."/>
        </authorList>
    </citation>
    <scope>NUCLEOTIDE SEQUENCE [LARGE SCALE GENOMIC DNA]</scope>
</reference>
<dbReference type="PANTHER" id="PTHR12509">
    <property type="entry name" value="SPERMATOGENESIS-ASSOCIATED 4-RELATED"/>
    <property type="match status" value="1"/>
</dbReference>
<dbReference type="InterPro" id="IPR010441">
    <property type="entry name" value="CH_2"/>
</dbReference>
<name>A0ABP1QGT6_9HEXA</name>
<dbReference type="InterPro" id="IPR052111">
    <property type="entry name" value="Spermatogenesis_Ciliary_MAP"/>
</dbReference>
<proteinExistence type="predicted"/>
<evidence type="ECO:0000256" key="1">
    <source>
        <dbReference type="SAM" id="Coils"/>
    </source>
</evidence>
<protein>
    <recommendedName>
        <fullName evidence="3">CH-like domain-containing protein</fullName>
    </recommendedName>
</protein>
<comment type="caution">
    <text evidence="4">The sequence shown here is derived from an EMBL/GenBank/DDBJ whole genome shotgun (WGS) entry which is preliminary data.</text>
</comment>
<feature type="region of interest" description="Disordered" evidence="2">
    <location>
        <begin position="172"/>
        <end position="241"/>
    </location>
</feature>
<dbReference type="PANTHER" id="PTHR12509:SF9">
    <property type="entry name" value="SPERM FLAGELLAR PROTEIN 1 ISOFORM X1"/>
    <property type="match status" value="1"/>
</dbReference>
<evidence type="ECO:0000256" key="2">
    <source>
        <dbReference type="SAM" id="MobiDB-lite"/>
    </source>
</evidence>
<dbReference type="EMBL" id="CAXLJM020000033">
    <property type="protein sequence ID" value="CAL8101808.1"/>
    <property type="molecule type" value="Genomic_DNA"/>
</dbReference>
<dbReference type="Proteomes" id="UP001642540">
    <property type="component" value="Unassembled WGS sequence"/>
</dbReference>
<feature type="compositionally biased region" description="Polar residues" evidence="2">
    <location>
        <begin position="258"/>
        <end position="275"/>
    </location>
</feature>
<keyword evidence="1" id="KW-0175">Coiled coil</keyword>
<dbReference type="Gene3D" id="1.10.418.10">
    <property type="entry name" value="Calponin-like domain"/>
    <property type="match status" value="2"/>
</dbReference>
<organism evidence="4 5">
    <name type="scientific">Orchesella dallaii</name>
    <dbReference type="NCBI Taxonomy" id="48710"/>
    <lineage>
        <taxon>Eukaryota</taxon>
        <taxon>Metazoa</taxon>
        <taxon>Ecdysozoa</taxon>
        <taxon>Arthropoda</taxon>
        <taxon>Hexapoda</taxon>
        <taxon>Collembola</taxon>
        <taxon>Entomobryomorpha</taxon>
        <taxon>Entomobryoidea</taxon>
        <taxon>Orchesellidae</taxon>
        <taxon>Orchesellinae</taxon>
        <taxon>Orchesella</taxon>
    </lineage>
</organism>
<sequence>MASVGEVDERDCLNPQDLEELYSWIDTVPLTRPKKNINRDFSDGGDMSSDCNFQTKRIFMIQYLYKAFIPQHLVSVAELVHFYMPRLIELHNYVNASSSAQKRINWSMLNRKVFVKLNLKLSEKVIDHIIEARQGAIEQVLWDLRKKVLELNPKSFSRSLSRSNTATLLRGKSSSVNGYSEGKLGKRSPSSVVSTNSQASRIPTKSFQAFSSTGSSAPQKVPPVPSSLINSPKLSKASEGASYSDGLKSELSQYGTNVNIPTASNSHAPKSSEISGSRHGLTDFNANATEQASLPPAHLIYKGHKMIPALLLDIKNRQIRDLEAVVSSLQKKVNFLDNLIQLKDNRVEDLTRQLHALKTKFQDLTQTRITDII</sequence>
<keyword evidence="5" id="KW-1185">Reference proteome</keyword>
<evidence type="ECO:0000313" key="4">
    <source>
        <dbReference type="EMBL" id="CAL8101808.1"/>
    </source>
</evidence>
<dbReference type="InterPro" id="IPR036872">
    <property type="entry name" value="CH_dom_sf"/>
</dbReference>
<feature type="coiled-coil region" evidence="1">
    <location>
        <begin position="312"/>
        <end position="367"/>
    </location>
</feature>
<gene>
    <name evidence="4" type="ORF">ODALV1_LOCUS10963</name>
</gene>